<dbReference type="InterPro" id="IPR036312">
    <property type="entry name" value="Bifun_inhib/LTP/seed_sf"/>
</dbReference>
<dbReference type="InterPro" id="IPR043325">
    <property type="entry name" value="LTSS"/>
</dbReference>
<evidence type="ECO:0000256" key="5">
    <source>
        <dbReference type="ARBA" id="ARBA00022729"/>
    </source>
</evidence>
<protein>
    <recommendedName>
        <fullName evidence="10">Bifunctional inhibitor/plant lipid transfer protein/seed storage helical domain-containing protein</fullName>
    </recommendedName>
</protein>
<dbReference type="SUPFAM" id="SSF47699">
    <property type="entry name" value="Bifunctional inhibitor/lipid-transfer protein/seed storage 2S albumin"/>
    <property type="match status" value="1"/>
</dbReference>
<dbReference type="PANTHER" id="PTHR33044">
    <property type="entry name" value="BIFUNCTIONAL INHIBITOR/LIPID-TRANSFER PROTEIN/SEED STORAGE 2S ALBUMIN SUPERFAMILY PROTEIN-RELATED"/>
    <property type="match status" value="1"/>
</dbReference>
<evidence type="ECO:0000256" key="3">
    <source>
        <dbReference type="ARBA" id="ARBA00022475"/>
    </source>
</evidence>
<keyword evidence="6" id="KW-1015">Disulfide bond</keyword>
<evidence type="ECO:0000256" key="6">
    <source>
        <dbReference type="ARBA" id="ARBA00023157"/>
    </source>
</evidence>
<sequence length="111" mass="12219">MNEWLMMRSWMLVLVLGMTVIGFANGQNVPECSWPLSPCIYFMNSTKPPQTCCNPIKEMNATQESCFCQIASTPGIFEGLGITASQAIQLLQLCGVNFKITTCKGPLLLHS</sequence>
<dbReference type="InterPro" id="IPR016140">
    <property type="entry name" value="Bifunc_inhib/LTP/seed_store"/>
</dbReference>
<evidence type="ECO:0000259" key="10">
    <source>
        <dbReference type="Pfam" id="PF14368"/>
    </source>
</evidence>
<evidence type="ECO:0000313" key="11">
    <source>
        <dbReference type="EMBL" id="KAK7367811.1"/>
    </source>
</evidence>
<keyword evidence="12" id="KW-1185">Reference proteome</keyword>
<reference evidence="11 12" key="1">
    <citation type="submission" date="2024-01" db="EMBL/GenBank/DDBJ databases">
        <title>The genomes of 5 underutilized Papilionoideae crops provide insights into root nodulation and disease resistanc.</title>
        <authorList>
            <person name="Jiang F."/>
        </authorList>
    </citation>
    <scope>NUCLEOTIDE SEQUENCE [LARGE SCALE GENOMIC DNA]</scope>
    <source>
        <strain evidence="11">JINMINGXINNONG_FW02</strain>
        <tissue evidence="11">Leaves</tissue>
    </source>
</reference>
<feature type="chain" id="PRO_5042822488" description="Bifunctional inhibitor/plant lipid transfer protein/seed storage helical domain-containing protein" evidence="9">
    <location>
        <begin position="27"/>
        <end position="111"/>
    </location>
</feature>
<name>A0AAN9N8S1_PHACN</name>
<feature type="signal peptide" evidence="9">
    <location>
        <begin position="1"/>
        <end position="26"/>
    </location>
</feature>
<evidence type="ECO:0000256" key="2">
    <source>
        <dbReference type="ARBA" id="ARBA00009748"/>
    </source>
</evidence>
<dbReference type="Gene3D" id="1.10.110.10">
    <property type="entry name" value="Plant lipid-transfer and hydrophobic proteins"/>
    <property type="match status" value="1"/>
</dbReference>
<organism evidence="11 12">
    <name type="scientific">Phaseolus coccineus</name>
    <name type="common">Scarlet runner bean</name>
    <name type="synonym">Phaseolus multiflorus</name>
    <dbReference type="NCBI Taxonomy" id="3886"/>
    <lineage>
        <taxon>Eukaryota</taxon>
        <taxon>Viridiplantae</taxon>
        <taxon>Streptophyta</taxon>
        <taxon>Embryophyta</taxon>
        <taxon>Tracheophyta</taxon>
        <taxon>Spermatophyta</taxon>
        <taxon>Magnoliopsida</taxon>
        <taxon>eudicotyledons</taxon>
        <taxon>Gunneridae</taxon>
        <taxon>Pentapetalae</taxon>
        <taxon>rosids</taxon>
        <taxon>fabids</taxon>
        <taxon>Fabales</taxon>
        <taxon>Fabaceae</taxon>
        <taxon>Papilionoideae</taxon>
        <taxon>50 kb inversion clade</taxon>
        <taxon>NPAAA clade</taxon>
        <taxon>indigoferoid/millettioid clade</taxon>
        <taxon>Phaseoleae</taxon>
        <taxon>Phaseolus</taxon>
    </lineage>
</organism>
<keyword evidence="4" id="KW-0336">GPI-anchor</keyword>
<dbReference type="GO" id="GO:0005886">
    <property type="term" value="C:plasma membrane"/>
    <property type="evidence" value="ECO:0007669"/>
    <property type="project" value="UniProtKB-SubCell"/>
</dbReference>
<keyword evidence="3" id="KW-1003">Cell membrane</keyword>
<dbReference type="GO" id="GO:0098552">
    <property type="term" value="C:side of membrane"/>
    <property type="evidence" value="ECO:0007669"/>
    <property type="project" value="UniProtKB-KW"/>
</dbReference>
<keyword evidence="8" id="KW-0449">Lipoprotein</keyword>
<comment type="subcellular location">
    <subcellularLocation>
        <location evidence="1">Cell membrane</location>
        <topology evidence="1">Lipid-anchor</topology>
        <topology evidence="1">GPI-anchor</topology>
    </subcellularLocation>
</comment>
<keyword evidence="7" id="KW-0325">Glycoprotein</keyword>
<dbReference type="AlphaFoldDB" id="A0AAN9N8S1"/>
<keyword evidence="5 9" id="KW-0732">Signal</keyword>
<comment type="similarity">
    <text evidence="2">Belongs to the plant LTP family.</text>
</comment>
<evidence type="ECO:0000313" key="12">
    <source>
        <dbReference type="Proteomes" id="UP001374584"/>
    </source>
</evidence>
<dbReference type="Proteomes" id="UP001374584">
    <property type="component" value="Unassembled WGS sequence"/>
</dbReference>
<dbReference type="EMBL" id="JAYMYR010000004">
    <property type="protein sequence ID" value="KAK7367811.1"/>
    <property type="molecule type" value="Genomic_DNA"/>
</dbReference>
<evidence type="ECO:0000256" key="9">
    <source>
        <dbReference type="SAM" id="SignalP"/>
    </source>
</evidence>
<proteinExistence type="inferred from homology"/>
<dbReference type="Pfam" id="PF14368">
    <property type="entry name" value="LTP_2"/>
    <property type="match status" value="1"/>
</dbReference>
<evidence type="ECO:0000256" key="1">
    <source>
        <dbReference type="ARBA" id="ARBA00004609"/>
    </source>
</evidence>
<gene>
    <name evidence="11" type="ORF">VNO80_09829</name>
</gene>
<evidence type="ECO:0000256" key="7">
    <source>
        <dbReference type="ARBA" id="ARBA00023180"/>
    </source>
</evidence>
<accession>A0AAN9N8S1</accession>
<feature type="domain" description="Bifunctional inhibitor/plant lipid transfer protein/seed storage helical" evidence="10">
    <location>
        <begin position="31"/>
        <end position="103"/>
    </location>
</feature>
<comment type="caution">
    <text evidence="11">The sequence shown here is derived from an EMBL/GenBank/DDBJ whole genome shotgun (WGS) entry which is preliminary data.</text>
</comment>
<evidence type="ECO:0000256" key="4">
    <source>
        <dbReference type="ARBA" id="ARBA00022622"/>
    </source>
</evidence>
<evidence type="ECO:0000256" key="8">
    <source>
        <dbReference type="ARBA" id="ARBA00023288"/>
    </source>
</evidence>
<dbReference type="CDD" id="cd00010">
    <property type="entry name" value="AAI_LTSS"/>
    <property type="match status" value="1"/>
</dbReference>
<keyword evidence="4" id="KW-0472">Membrane</keyword>